<feature type="domain" description="ABC transporter" evidence="12">
    <location>
        <begin position="714"/>
        <end position="958"/>
    </location>
</feature>
<feature type="transmembrane region" description="Helical" evidence="10">
    <location>
        <begin position="516"/>
        <end position="537"/>
    </location>
</feature>
<dbReference type="SUPFAM" id="SSF52540">
    <property type="entry name" value="P-loop containing nucleoside triphosphate hydrolases"/>
    <property type="match status" value="1"/>
</dbReference>
<dbReference type="Pfam" id="PF00528">
    <property type="entry name" value="BPD_transp_1"/>
    <property type="match status" value="1"/>
</dbReference>
<name>A0A0A2W445_BEABA</name>
<keyword evidence="4" id="KW-1003">Cell membrane</keyword>
<feature type="signal peptide" evidence="11">
    <location>
        <begin position="1"/>
        <end position="20"/>
    </location>
</feature>
<dbReference type="CDD" id="cd01004">
    <property type="entry name" value="PBP2_MidA_like"/>
    <property type="match status" value="2"/>
</dbReference>
<dbReference type="GO" id="GO:0043190">
    <property type="term" value="C:ATP-binding cassette (ABC) transporter complex"/>
    <property type="evidence" value="ECO:0007669"/>
    <property type="project" value="InterPro"/>
</dbReference>
<reference evidence="15 16" key="1">
    <citation type="submission" date="2012-10" db="EMBL/GenBank/DDBJ databases">
        <title>Genome sequencing and analysis of entomopathogenic fungi Beauveria bassiana D1-5.</title>
        <authorList>
            <person name="Li Q."/>
            <person name="Wang L."/>
            <person name="Zhang Z."/>
            <person name="Wang Q."/>
            <person name="Ren J."/>
            <person name="Wang M."/>
            <person name="Xu W."/>
            <person name="Wang J."/>
            <person name="Lu Y."/>
            <person name="Du Q."/>
            <person name="Sun Z."/>
        </authorList>
    </citation>
    <scope>NUCLEOTIDE SEQUENCE [LARGE SCALE GENOMIC DNA]</scope>
    <source>
        <strain evidence="15 16">D1-5</strain>
    </source>
</reference>
<dbReference type="PANTHER" id="PTHR43166">
    <property type="entry name" value="AMINO ACID IMPORT ATP-BINDING PROTEIN"/>
    <property type="match status" value="1"/>
</dbReference>
<comment type="similarity">
    <text evidence="2">Belongs to the ABC transporter superfamily.</text>
</comment>
<dbReference type="CDD" id="cd04301">
    <property type="entry name" value="NAT_SF"/>
    <property type="match status" value="1"/>
</dbReference>
<dbReference type="GO" id="GO:0022857">
    <property type="term" value="F:transmembrane transporter activity"/>
    <property type="evidence" value="ECO:0007669"/>
    <property type="project" value="InterPro"/>
</dbReference>
<dbReference type="Pfam" id="PF00583">
    <property type="entry name" value="Acetyltransf_1"/>
    <property type="match status" value="1"/>
</dbReference>
<dbReference type="SMART" id="SM00062">
    <property type="entry name" value="PBPb"/>
    <property type="match status" value="2"/>
</dbReference>
<dbReference type="InterPro" id="IPR000515">
    <property type="entry name" value="MetI-like"/>
</dbReference>
<dbReference type="Pfam" id="PF00497">
    <property type="entry name" value="SBP_bac_3"/>
    <property type="match status" value="2"/>
</dbReference>
<dbReference type="InterPro" id="IPR010065">
    <property type="entry name" value="AA_ABC_transptr_permease_3TM"/>
</dbReference>
<evidence type="ECO:0000256" key="8">
    <source>
        <dbReference type="ARBA" id="ARBA00022989"/>
    </source>
</evidence>
<evidence type="ECO:0000256" key="5">
    <source>
        <dbReference type="ARBA" id="ARBA00022692"/>
    </source>
</evidence>
<keyword evidence="9 10" id="KW-0472">Membrane</keyword>
<feature type="domain" description="ABC transmembrane type-1" evidence="13">
    <location>
        <begin position="513"/>
        <end position="723"/>
    </location>
</feature>
<dbReference type="Proteomes" id="UP000030106">
    <property type="component" value="Unassembled WGS sequence"/>
</dbReference>
<feature type="chain" id="PRO_5001996342" evidence="11">
    <location>
        <begin position="21"/>
        <end position="1387"/>
    </location>
</feature>
<evidence type="ECO:0000313" key="15">
    <source>
        <dbReference type="EMBL" id="KGQ13175.1"/>
    </source>
</evidence>
<dbReference type="NCBIfam" id="TIGR01726">
    <property type="entry name" value="HEQRo_perm_3TM"/>
    <property type="match status" value="1"/>
</dbReference>
<dbReference type="CDD" id="cd06261">
    <property type="entry name" value="TM_PBP2"/>
    <property type="match status" value="1"/>
</dbReference>
<dbReference type="SUPFAM" id="SSF53850">
    <property type="entry name" value="Periplasmic binding protein-like II"/>
    <property type="match status" value="2"/>
</dbReference>
<evidence type="ECO:0000259" key="12">
    <source>
        <dbReference type="PROSITE" id="PS50893"/>
    </source>
</evidence>
<evidence type="ECO:0000256" key="2">
    <source>
        <dbReference type="ARBA" id="ARBA00005417"/>
    </source>
</evidence>
<gene>
    <name evidence="15" type="ORF">BBAD15_g1099</name>
</gene>
<evidence type="ECO:0000313" key="16">
    <source>
        <dbReference type="Proteomes" id="UP000030106"/>
    </source>
</evidence>
<evidence type="ECO:0000256" key="6">
    <source>
        <dbReference type="ARBA" id="ARBA00022741"/>
    </source>
</evidence>
<dbReference type="SUPFAM" id="SSF55729">
    <property type="entry name" value="Acyl-CoA N-acyltransferases (Nat)"/>
    <property type="match status" value="1"/>
</dbReference>
<evidence type="ECO:0000256" key="3">
    <source>
        <dbReference type="ARBA" id="ARBA00022448"/>
    </source>
</evidence>
<dbReference type="InterPro" id="IPR003593">
    <property type="entry name" value="AAA+_ATPase"/>
</dbReference>
<proteinExistence type="inferred from homology"/>
<evidence type="ECO:0000259" key="13">
    <source>
        <dbReference type="PROSITE" id="PS50928"/>
    </source>
</evidence>
<organism evidence="15 16">
    <name type="scientific">Beauveria bassiana D1-5</name>
    <dbReference type="NCBI Taxonomy" id="1245745"/>
    <lineage>
        <taxon>Eukaryota</taxon>
        <taxon>Fungi</taxon>
        <taxon>Dikarya</taxon>
        <taxon>Ascomycota</taxon>
        <taxon>Pezizomycotina</taxon>
        <taxon>Sordariomycetes</taxon>
        <taxon>Hypocreomycetidae</taxon>
        <taxon>Hypocreales</taxon>
        <taxon>Cordycipitaceae</taxon>
        <taxon>Beauveria</taxon>
    </lineage>
</organism>
<dbReference type="InterPro" id="IPR000182">
    <property type="entry name" value="GNAT_dom"/>
</dbReference>
<evidence type="ECO:0000256" key="11">
    <source>
        <dbReference type="SAM" id="SignalP"/>
    </source>
</evidence>
<dbReference type="STRING" id="1245745.A0A0A2W445"/>
<evidence type="ECO:0000256" key="4">
    <source>
        <dbReference type="ARBA" id="ARBA00022475"/>
    </source>
</evidence>
<dbReference type="HOGENOM" id="CLU_255184_0_0_1"/>
<comment type="caution">
    <text evidence="15">The sequence shown here is derived from an EMBL/GenBank/DDBJ whole genome shotgun (WGS) entry which is preliminary data.</text>
</comment>
<evidence type="ECO:0000256" key="10">
    <source>
        <dbReference type="SAM" id="Phobius"/>
    </source>
</evidence>
<keyword evidence="3" id="KW-0813">Transport</keyword>
<feature type="transmembrane region" description="Helical" evidence="10">
    <location>
        <begin position="549"/>
        <end position="571"/>
    </location>
</feature>
<feature type="transmembrane region" description="Helical" evidence="10">
    <location>
        <begin position="473"/>
        <end position="495"/>
    </location>
</feature>
<dbReference type="Gene3D" id="1.10.3720.10">
    <property type="entry name" value="MetI-like"/>
    <property type="match status" value="1"/>
</dbReference>
<evidence type="ECO:0000256" key="1">
    <source>
        <dbReference type="ARBA" id="ARBA00004651"/>
    </source>
</evidence>
<evidence type="ECO:0000256" key="9">
    <source>
        <dbReference type="ARBA" id="ARBA00023136"/>
    </source>
</evidence>
<keyword evidence="11" id="KW-0732">Signal</keyword>
<keyword evidence="7 15" id="KW-0067">ATP-binding</keyword>
<evidence type="ECO:0000259" key="14">
    <source>
        <dbReference type="PROSITE" id="PS51186"/>
    </source>
</evidence>
<protein>
    <submittedName>
        <fullName evidence="15">Glutamate transport ATP-binding protein GluA</fullName>
    </submittedName>
</protein>
<dbReference type="CDD" id="cd03262">
    <property type="entry name" value="ABC_HisP_GlnQ"/>
    <property type="match status" value="1"/>
</dbReference>
<dbReference type="InterPro" id="IPR016181">
    <property type="entry name" value="Acyl_CoA_acyltransferase"/>
</dbReference>
<dbReference type="Pfam" id="PF00005">
    <property type="entry name" value="ABC_tran"/>
    <property type="match status" value="1"/>
</dbReference>
<keyword evidence="8 10" id="KW-1133">Transmembrane helix</keyword>
<evidence type="ECO:0000256" key="7">
    <source>
        <dbReference type="ARBA" id="ARBA00022840"/>
    </source>
</evidence>
<feature type="domain" description="N-acetyltransferase" evidence="14">
    <location>
        <begin position="310"/>
        <end position="471"/>
    </location>
</feature>
<dbReference type="InterPro" id="IPR017871">
    <property type="entry name" value="ABC_transporter-like_CS"/>
</dbReference>
<dbReference type="GO" id="GO:0016747">
    <property type="term" value="F:acyltransferase activity, transferring groups other than amino-acyl groups"/>
    <property type="evidence" value="ECO:0007669"/>
    <property type="project" value="InterPro"/>
</dbReference>
<dbReference type="InterPro" id="IPR027417">
    <property type="entry name" value="P-loop_NTPase"/>
</dbReference>
<dbReference type="PROSITE" id="PS51186">
    <property type="entry name" value="GNAT"/>
    <property type="match status" value="1"/>
</dbReference>
<dbReference type="GO" id="GO:0005524">
    <property type="term" value="F:ATP binding"/>
    <property type="evidence" value="ECO:0007669"/>
    <property type="project" value="UniProtKB-KW"/>
</dbReference>
<dbReference type="InterPro" id="IPR001638">
    <property type="entry name" value="Solute-binding_3/MltF_N"/>
</dbReference>
<dbReference type="PROSITE" id="PS50928">
    <property type="entry name" value="ABC_TM1"/>
    <property type="match status" value="1"/>
</dbReference>
<dbReference type="Gene3D" id="3.40.630.30">
    <property type="match status" value="1"/>
</dbReference>
<keyword evidence="6" id="KW-0547">Nucleotide-binding</keyword>
<dbReference type="GO" id="GO:0016887">
    <property type="term" value="F:ATP hydrolysis activity"/>
    <property type="evidence" value="ECO:0007669"/>
    <property type="project" value="InterPro"/>
</dbReference>
<dbReference type="PROSITE" id="PS00211">
    <property type="entry name" value="ABC_TRANSPORTER_1"/>
    <property type="match status" value="1"/>
</dbReference>
<keyword evidence="5 10" id="KW-0812">Transmembrane</keyword>
<dbReference type="Gene3D" id="3.40.190.10">
    <property type="entry name" value="Periplasmic binding protein-like II"/>
    <property type="match status" value="4"/>
</dbReference>
<dbReference type="InterPro" id="IPR003439">
    <property type="entry name" value="ABC_transporter-like_ATP-bd"/>
</dbReference>
<sequence length="1387" mass="150033">MQKTSLLLAIALAWTPLAWANDVTINGTGVSLEANKAPINTAKNPQAIAQLPKDYRFAVPGKFTVAVAALNSPPLTVFSDDNKTLLGSEVDIARLVADSLGLELNVVPTSWEDWPLGVASGKYDAAISNITVTKERKEKFDFATYRKDSLGFYVKANSPIKSLTHAEDIAGLRIVVGSGTNQEAILLAWNAENEKKGLKPFTPVYTKDDAALTLALQSGRADAWFGPNVTGAWKAALTGKTKLVGSVDGGWPKAAHIAVTLKKGSGLVEPVQTALNGAIQQGDYDKVLKRWGEGVERIPASEINPAGLAPELQPIISGLFGEYAARYGDFFSRDAEVELTEWYLPPQGIFIVLEREGEIIATGAYKPYDQQTAEIKRIWTKSTLRKQGLAGRVVRELERLALQAGYSRVYLTTGFRQPEAVRLYLSEGYDPQFSLEVDPETFSQPPYDGRLRFTKILALESLMVPARYPLRTVGALIALFVLAVVVQSVAFNPRWEWGVFAHWFFDPVILEGLGQTLLLTLLGTALSVVLGGLLALARLSSSWLLSSLAWSYIWLFRSLPLIVVLIVLYNFSYLYDTLSLGIPFTSIVWGSYDTINVLGQFSTAVVGLTLVQSAYTAEIVRGGFLGVDHGQYEAAAALGLPAWRRTLRIILPQALRTILPAGFNEIISLAKGTAMVYVLAMPELFYTIQMIYNRTQQPQFPRSRSMPTSHNGHISITGVSKYFGRHKALDDVSLEIPPGTVTVILGPSGSGKSTLLRTINHLERVDEGYIQIDGDYIGYRLKGDKLYELKEKDILRQRANVGYVFQNFNLFPHMTVLENLIEAPVAHKQLSRKEAVDRAYDLLDVVGLRNKADAWSRHLSGGQQQRIAIARALALNPRVMLFDEPTSALDPELVGEVLDVIKRLARSGTTLVVVTHEIGFAREVADQVVFMVDGKIVEQGSSDEVLNRPQHPPASSAQATIDLVANEKPLNVVRDEQAIAKIPAGYRFVEPGTLTVAISALNSPPLALLASDNRTRIGSDPDIARLLADSLGLKLKLVPTAWEDWPLGITSGRYDVALVNIAVTEQRKEKFDFATYRVDSLSFAVKASSPIHAIAKAEDLAGRKVIVGAGTNQERILLGWNAENEGAGREPALPVYVTDDASANLYIQSGRADVFFGPQSITAYKAALTGTTRVVGLGPKKAYVATTTKKGNGLVYALQAALDGAIQRGEYQQVLARWGEQGEEVAQSEARITGLKSLRVVLARSNGDVVAAAGDGYTLANGVTGATLFLHGDDGLAVIFTDFQLNAFAVAHCAADCVTRQATGYSAACGCQSTPGAAANGVTQQTTQYRTADSPDSAVAVAAFDGHRANVGNGTVGHGSYLFSFGRVVNIAGQPFVGAASKGESNQ</sequence>
<dbReference type="PROSITE" id="PS50893">
    <property type="entry name" value="ABC_TRANSPORTER_2"/>
    <property type="match status" value="1"/>
</dbReference>
<comment type="subcellular location">
    <subcellularLocation>
        <location evidence="1">Cell membrane</location>
        <topology evidence="1">Multi-pass membrane protein</topology>
    </subcellularLocation>
</comment>
<dbReference type="Gene3D" id="3.40.50.300">
    <property type="entry name" value="P-loop containing nucleotide triphosphate hydrolases"/>
    <property type="match status" value="1"/>
</dbReference>
<dbReference type="PANTHER" id="PTHR43166:SF4">
    <property type="entry name" value="PHOSPHONATES IMPORT ATP-BINDING PROTEIN PHNC"/>
    <property type="match status" value="1"/>
</dbReference>
<dbReference type="InterPro" id="IPR050086">
    <property type="entry name" value="MetN_ABC_transporter-like"/>
</dbReference>
<dbReference type="EMBL" id="ANFO01000054">
    <property type="protein sequence ID" value="KGQ13175.1"/>
    <property type="molecule type" value="Genomic_DNA"/>
</dbReference>
<dbReference type="InterPro" id="IPR035906">
    <property type="entry name" value="MetI-like_sf"/>
</dbReference>
<dbReference type="SMART" id="SM00382">
    <property type="entry name" value="AAA"/>
    <property type="match status" value="1"/>
</dbReference>
<accession>A0A0A2W445</accession>
<dbReference type="SUPFAM" id="SSF161098">
    <property type="entry name" value="MetI-like"/>
    <property type="match status" value="1"/>
</dbReference>